<dbReference type="RefSeq" id="WP_002612838.1">
    <property type="nucleotide sequence ID" value="NC_014623.1"/>
</dbReference>
<name>Q096F8_STIAD</name>
<evidence type="ECO:0000313" key="5">
    <source>
        <dbReference type="Proteomes" id="UP000032702"/>
    </source>
</evidence>
<dbReference type="OrthoDB" id="5379116at2"/>
<dbReference type="EMBL" id="AAMD01000030">
    <property type="protein sequence ID" value="EAU67589.1"/>
    <property type="molecule type" value="Genomic_DNA"/>
</dbReference>
<dbReference type="KEGG" id="sur:STAUR_1724"/>
<sequence>MRSPPAEPSSHHRARWLRPLLWGLGALIVLELLYNSVLVTGLLATFLNRATHGHPSISWSRAWSLVPGDVYVRNLKLRQEDERGGFWQLDLEDVTVDLSLVSLLRRRLEAESLDIRGLHVRISPAPAEPEEDTSPKSLPSPDPWQVLLYGVRIHEVRELNWKEVQLTGIQEASGSLELVPGHRVSAQNVQVRLGPGALRVQGETVARVEQGSAGFVIEALRQEPQGGFDLTGGMKEGHLRFTAALPALEELKPLLSRITDVRLRGGAGSLEADVQVKEGRLAPGTVLKGAGSPVTLSSGPMHVTAPWKLLADAYPREGGETRFGLKLTLAPVRMEAGETLSMTTPEVLVLLGARSPRLDEPLPDVHLDVRTAPLHAEWAGATMEGRVLVNIDARKLAFSRRDTLTFHGSQMQLQDISVHTKEDAARNWEGTLAFPEATLTLAPPAFEGRFSGKFSNASPFVALLTHQGALPGWLSPLLTARNLELSGAVNLGTHGAKLHRMHAQGEGLELRGQAESSGGPPQAVLLVKMGILAVGVETGAQGTDIQILQPTRWYEKKTGEDVK</sequence>
<gene>
    <name evidence="2" type="ordered locus">STAUR_1724</name>
    <name evidence="3" type="ORF">STIAU_3763</name>
</gene>
<evidence type="ECO:0000256" key="1">
    <source>
        <dbReference type="SAM" id="Phobius"/>
    </source>
</evidence>
<keyword evidence="1" id="KW-0812">Transmembrane</keyword>
<proteinExistence type="predicted"/>
<dbReference type="HOGENOM" id="CLU_449651_0_0_7"/>
<dbReference type="PATRIC" id="fig|378806.16.peg.6838"/>
<keyword evidence="1" id="KW-0472">Membrane</keyword>
<evidence type="ECO:0008006" key="6">
    <source>
        <dbReference type="Google" id="ProtNLM"/>
    </source>
</evidence>
<evidence type="ECO:0000313" key="3">
    <source>
        <dbReference type="EMBL" id="EAU67589.1"/>
    </source>
</evidence>
<protein>
    <recommendedName>
        <fullName evidence="6">DUF3971 domain-containing protein</fullName>
    </recommendedName>
</protein>
<feature type="transmembrane region" description="Helical" evidence="1">
    <location>
        <begin position="20"/>
        <end position="47"/>
    </location>
</feature>
<evidence type="ECO:0000313" key="4">
    <source>
        <dbReference type="Proteomes" id="UP000001351"/>
    </source>
</evidence>
<reference evidence="2 4" key="2">
    <citation type="journal article" date="2011" name="Mol. Biol. Evol.">
        <title>Comparative genomic analysis of fruiting body formation in Myxococcales.</title>
        <authorList>
            <person name="Huntley S."/>
            <person name="Hamann N."/>
            <person name="Wegener-Feldbrugge S."/>
            <person name="Treuner-Lange A."/>
            <person name="Kube M."/>
            <person name="Reinhardt R."/>
            <person name="Klages S."/>
            <person name="Muller R."/>
            <person name="Ronning C.M."/>
            <person name="Nierman W.C."/>
            <person name="Sogaard-Andersen L."/>
        </authorList>
    </citation>
    <scope>NUCLEOTIDE SEQUENCE [LARGE SCALE GENOMIC DNA]</scope>
    <source>
        <strain evidence="2 4">DW4/3-1</strain>
    </source>
</reference>
<dbReference type="eggNOG" id="COG2911">
    <property type="taxonomic scope" value="Bacteria"/>
</dbReference>
<keyword evidence="4" id="KW-1185">Reference proteome</keyword>
<dbReference type="Proteomes" id="UP000032702">
    <property type="component" value="Unassembled WGS sequence"/>
</dbReference>
<dbReference type="EMBL" id="CP002271">
    <property type="protein sequence ID" value="ADO69528.1"/>
    <property type="molecule type" value="Genomic_DNA"/>
</dbReference>
<organism evidence="3 5">
    <name type="scientific">Stigmatella aurantiaca (strain DW4/3-1)</name>
    <dbReference type="NCBI Taxonomy" id="378806"/>
    <lineage>
        <taxon>Bacteria</taxon>
        <taxon>Pseudomonadati</taxon>
        <taxon>Myxococcota</taxon>
        <taxon>Myxococcia</taxon>
        <taxon>Myxococcales</taxon>
        <taxon>Cystobacterineae</taxon>
        <taxon>Archangiaceae</taxon>
        <taxon>Stigmatella</taxon>
    </lineage>
</organism>
<reference evidence="3 5" key="1">
    <citation type="submission" date="2006-04" db="EMBL/GenBank/DDBJ databases">
        <authorList>
            <person name="Nierman W.C."/>
        </authorList>
    </citation>
    <scope>NUCLEOTIDE SEQUENCE [LARGE SCALE GENOMIC DNA]</scope>
    <source>
        <strain evidence="3 5">DW4/3-1</strain>
    </source>
</reference>
<dbReference type="AlphaFoldDB" id="Q096F8"/>
<evidence type="ECO:0000313" key="2">
    <source>
        <dbReference type="EMBL" id="ADO69528.1"/>
    </source>
</evidence>
<keyword evidence="1" id="KW-1133">Transmembrane helix</keyword>
<dbReference type="STRING" id="378806.STAUR_1724"/>
<accession>Q096F8</accession>
<dbReference type="Proteomes" id="UP000001351">
    <property type="component" value="Chromosome"/>
</dbReference>